<keyword evidence="3" id="KW-1185">Reference proteome</keyword>
<accession>A0A2Z7D2V1</accession>
<organism evidence="2 3">
    <name type="scientific">Dorcoceras hygrometricum</name>
    <dbReference type="NCBI Taxonomy" id="472368"/>
    <lineage>
        <taxon>Eukaryota</taxon>
        <taxon>Viridiplantae</taxon>
        <taxon>Streptophyta</taxon>
        <taxon>Embryophyta</taxon>
        <taxon>Tracheophyta</taxon>
        <taxon>Spermatophyta</taxon>
        <taxon>Magnoliopsida</taxon>
        <taxon>eudicotyledons</taxon>
        <taxon>Gunneridae</taxon>
        <taxon>Pentapetalae</taxon>
        <taxon>asterids</taxon>
        <taxon>lamiids</taxon>
        <taxon>Lamiales</taxon>
        <taxon>Gesneriaceae</taxon>
        <taxon>Didymocarpoideae</taxon>
        <taxon>Trichosporeae</taxon>
        <taxon>Loxocarpinae</taxon>
        <taxon>Dorcoceras</taxon>
    </lineage>
</organism>
<dbReference type="Proteomes" id="UP000250235">
    <property type="component" value="Unassembled WGS sequence"/>
</dbReference>
<keyword evidence="1" id="KW-1133">Transmembrane helix</keyword>
<protein>
    <submittedName>
        <fullName evidence="2">Pentatricopeptide repeat-containing protein</fullName>
    </submittedName>
</protein>
<feature type="transmembrane region" description="Helical" evidence="1">
    <location>
        <begin position="20"/>
        <end position="37"/>
    </location>
</feature>
<dbReference type="AlphaFoldDB" id="A0A2Z7D2V1"/>
<gene>
    <name evidence="2" type="ORF">F511_04525</name>
</gene>
<dbReference type="EMBL" id="KQ989983">
    <property type="protein sequence ID" value="KZV53934.1"/>
    <property type="molecule type" value="Genomic_DNA"/>
</dbReference>
<keyword evidence="1" id="KW-0812">Transmembrane</keyword>
<keyword evidence="1" id="KW-0472">Membrane</keyword>
<evidence type="ECO:0000313" key="3">
    <source>
        <dbReference type="Proteomes" id="UP000250235"/>
    </source>
</evidence>
<evidence type="ECO:0000256" key="1">
    <source>
        <dbReference type="SAM" id="Phobius"/>
    </source>
</evidence>
<reference evidence="2 3" key="1">
    <citation type="journal article" date="2015" name="Proc. Natl. Acad. Sci. U.S.A.">
        <title>The resurrection genome of Boea hygrometrica: A blueprint for survival of dehydration.</title>
        <authorList>
            <person name="Xiao L."/>
            <person name="Yang G."/>
            <person name="Zhang L."/>
            <person name="Yang X."/>
            <person name="Zhao S."/>
            <person name="Ji Z."/>
            <person name="Zhou Q."/>
            <person name="Hu M."/>
            <person name="Wang Y."/>
            <person name="Chen M."/>
            <person name="Xu Y."/>
            <person name="Jin H."/>
            <person name="Xiao X."/>
            <person name="Hu G."/>
            <person name="Bao F."/>
            <person name="Hu Y."/>
            <person name="Wan P."/>
            <person name="Li L."/>
            <person name="Deng X."/>
            <person name="Kuang T."/>
            <person name="Xiang C."/>
            <person name="Zhu J.K."/>
            <person name="Oliver M.J."/>
            <person name="He Y."/>
        </authorList>
    </citation>
    <scope>NUCLEOTIDE SEQUENCE [LARGE SCALE GENOMIC DNA]</scope>
    <source>
        <strain evidence="3">cv. XS01</strain>
    </source>
</reference>
<name>A0A2Z7D2V1_9LAMI</name>
<feature type="transmembrane region" description="Helical" evidence="1">
    <location>
        <begin position="58"/>
        <end position="79"/>
    </location>
</feature>
<proteinExistence type="predicted"/>
<evidence type="ECO:0000313" key="2">
    <source>
        <dbReference type="EMBL" id="KZV53934.1"/>
    </source>
</evidence>
<feature type="transmembrane region" description="Helical" evidence="1">
    <location>
        <begin position="85"/>
        <end position="103"/>
    </location>
</feature>
<sequence length="125" mass="13802">MTSRGYRWALFWSCDWMTSSWYIGLCILCDVVWISWSDAVLRTIRYFILAIVGEISRWFLRLLVEPDLLGILVVIVAQYKLLSVLGFDPMSLQGLVCFFVALFSGNPGSTAGRGFNPAGGAPGGG</sequence>